<keyword evidence="2" id="KW-1185">Reference proteome</keyword>
<dbReference type="EMBL" id="CM004397">
    <property type="protein sequence ID" value="KAG8644418.1"/>
    <property type="molecule type" value="Genomic_DNA"/>
</dbReference>
<reference evidence="2" key="1">
    <citation type="journal article" date="2016" name="Nat. Biotechnol.">
        <title>Sequencing wild and cultivated cassava and related species reveals extensive interspecific hybridization and genetic diversity.</title>
        <authorList>
            <person name="Bredeson J.V."/>
            <person name="Lyons J.B."/>
            <person name="Prochnik S.E."/>
            <person name="Wu G.A."/>
            <person name="Ha C.M."/>
            <person name="Edsinger-Gonzales E."/>
            <person name="Grimwood J."/>
            <person name="Schmutz J."/>
            <person name="Rabbi I.Y."/>
            <person name="Egesi C."/>
            <person name="Nauluvula P."/>
            <person name="Lebot V."/>
            <person name="Ndunguru J."/>
            <person name="Mkamilo G."/>
            <person name="Bart R.S."/>
            <person name="Setter T.L."/>
            <person name="Gleadow R.M."/>
            <person name="Kulakow P."/>
            <person name="Ferguson M.E."/>
            <person name="Rounsley S."/>
            <person name="Rokhsar D.S."/>
        </authorList>
    </citation>
    <scope>NUCLEOTIDE SEQUENCE [LARGE SCALE GENOMIC DNA]</scope>
    <source>
        <strain evidence="2">cv. AM560-2</strain>
    </source>
</reference>
<name>A0ACB7GY43_MANES</name>
<accession>A0ACB7GY43</accession>
<protein>
    <submittedName>
        <fullName evidence="1">Uncharacterized protein</fullName>
    </submittedName>
</protein>
<sequence>MATANNPPPKPWEKGGGSSGWTPFRPPSYGSTSDVVEASGTGKPGEIFSSSDINASINRNAIGRHVPPTPWENNYGPTNFGGCSSNLTCNSGYGFGVYDAYGGHGGMYGGGMYGNNMYRGGYGGFHGSGMYGGGIHNGGFGGPMGSYGMGPYGAPDPHNPYGAPSSPPGFWISLLRMMQGVVNCFGRVAILIDQNTQALHMFMSALLQLFDRSGMLYGELARFVLKLLGIRTNPRKVQPDGLPIPPQNQYKPSID</sequence>
<proteinExistence type="predicted"/>
<evidence type="ECO:0000313" key="2">
    <source>
        <dbReference type="Proteomes" id="UP000091857"/>
    </source>
</evidence>
<organism evidence="1 2">
    <name type="scientific">Manihot esculenta</name>
    <name type="common">Cassava</name>
    <name type="synonym">Jatropha manihot</name>
    <dbReference type="NCBI Taxonomy" id="3983"/>
    <lineage>
        <taxon>Eukaryota</taxon>
        <taxon>Viridiplantae</taxon>
        <taxon>Streptophyta</taxon>
        <taxon>Embryophyta</taxon>
        <taxon>Tracheophyta</taxon>
        <taxon>Spermatophyta</taxon>
        <taxon>Magnoliopsida</taxon>
        <taxon>eudicotyledons</taxon>
        <taxon>Gunneridae</taxon>
        <taxon>Pentapetalae</taxon>
        <taxon>rosids</taxon>
        <taxon>fabids</taxon>
        <taxon>Malpighiales</taxon>
        <taxon>Euphorbiaceae</taxon>
        <taxon>Crotonoideae</taxon>
        <taxon>Manihoteae</taxon>
        <taxon>Manihot</taxon>
    </lineage>
</organism>
<dbReference type="Proteomes" id="UP000091857">
    <property type="component" value="Chromosome 11"/>
</dbReference>
<gene>
    <name evidence="1" type="ORF">MANES_11G127100v8</name>
</gene>
<comment type="caution">
    <text evidence="1">The sequence shown here is derived from an EMBL/GenBank/DDBJ whole genome shotgun (WGS) entry which is preliminary data.</text>
</comment>
<evidence type="ECO:0000313" key="1">
    <source>
        <dbReference type="EMBL" id="KAG8644418.1"/>
    </source>
</evidence>